<feature type="domain" description="Helicase ATP-binding" evidence="6">
    <location>
        <begin position="58"/>
        <end position="274"/>
    </location>
</feature>
<protein>
    <recommendedName>
        <fullName evidence="10">Helicase C-terminal domain-containing protein</fullName>
    </recommendedName>
</protein>
<evidence type="ECO:0000313" key="8">
    <source>
        <dbReference type="EMBL" id="GFH53208.1"/>
    </source>
</evidence>
<organism evidence="8 9">
    <name type="scientific">Chaetoceros tenuissimus</name>
    <dbReference type="NCBI Taxonomy" id="426638"/>
    <lineage>
        <taxon>Eukaryota</taxon>
        <taxon>Sar</taxon>
        <taxon>Stramenopiles</taxon>
        <taxon>Ochrophyta</taxon>
        <taxon>Bacillariophyta</taxon>
        <taxon>Coscinodiscophyceae</taxon>
        <taxon>Chaetocerotophycidae</taxon>
        <taxon>Chaetocerotales</taxon>
        <taxon>Chaetocerotaceae</taxon>
        <taxon>Chaetoceros</taxon>
    </lineage>
</organism>
<feature type="coiled-coil region" evidence="4">
    <location>
        <begin position="542"/>
        <end position="576"/>
    </location>
</feature>
<dbReference type="EMBL" id="BLLK01000046">
    <property type="protein sequence ID" value="GFH53208.1"/>
    <property type="molecule type" value="Genomic_DNA"/>
</dbReference>
<dbReference type="InterPro" id="IPR027417">
    <property type="entry name" value="P-loop_NTPase"/>
</dbReference>
<keyword evidence="2" id="KW-0378">Hydrolase</keyword>
<evidence type="ECO:0008006" key="10">
    <source>
        <dbReference type="Google" id="ProtNLM"/>
    </source>
</evidence>
<feature type="region of interest" description="Disordered" evidence="5">
    <location>
        <begin position="1"/>
        <end position="29"/>
    </location>
</feature>
<feature type="domain" description="Helicase C-terminal" evidence="7">
    <location>
        <begin position="601"/>
        <end position="762"/>
    </location>
</feature>
<dbReference type="PANTHER" id="PTHR45626:SF22">
    <property type="entry name" value="DNA REPAIR PROTEIN RAD5"/>
    <property type="match status" value="1"/>
</dbReference>
<dbReference type="SMART" id="SM00490">
    <property type="entry name" value="HELICc"/>
    <property type="match status" value="1"/>
</dbReference>
<dbReference type="PROSITE" id="PS51192">
    <property type="entry name" value="HELICASE_ATP_BIND_1"/>
    <property type="match status" value="1"/>
</dbReference>
<dbReference type="GO" id="GO:0016787">
    <property type="term" value="F:hydrolase activity"/>
    <property type="evidence" value="ECO:0007669"/>
    <property type="project" value="UniProtKB-KW"/>
</dbReference>
<dbReference type="Proteomes" id="UP001054902">
    <property type="component" value="Unassembled WGS sequence"/>
</dbReference>
<proteinExistence type="predicted"/>
<keyword evidence="4" id="KW-0175">Coiled coil</keyword>
<dbReference type="AlphaFoldDB" id="A0AAD3H7U5"/>
<feature type="compositionally biased region" description="Acidic residues" evidence="5">
    <location>
        <begin position="803"/>
        <end position="814"/>
    </location>
</feature>
<dbReference type="GO" id="GO:0008094">
    <property type="term" value="F:ATP-dependent activity, acting on DNA"/>
    <property type="evidence" value="ECO:0007669"/>
    <property type="project" value="TreeGrafter"/>
</dbReference>
<comment type="caution">
    <text evidence="8">The sequence shown here is derived from an EMBL/GenBank/DDBJ whole genome shotgun (WGS) entry which is preliminary data.</text>
</comment>
<dbReference type="InterPro" id="IPR000330">
    <property type="entry name" value="SNF2_N"/>
</dbReference>
<evidence type="ECO:0000313" key="9">
    <source>
        <dbReference type="Proteomes" id="UP001054902"/>
    </source>
</evidence>
<dbReference type="Pfam" id="PF00271">
    <property type="entry name" value="Helicase_C"/>
    <property type="match status" value="1"/>
</dbReference>
<dbReference type="CDD" id="cd18793">
    <property type="entry name" value="SF2_C_SNF"/>
    <property type="match status" value="1"/>
</dbReference>
<dbReference type="GO" id="GO:0006281">
    <property type="term" value="P:DNA repair"/>
    <property type="evidence" value="ECO:0007669"/>
    <property type="project" value="TreeGrafter"/>
</dbReference>
<dbReference type="SMART" id="SM00487">
    <property type="entry name" value="DEXDc"/>
    <property type="match status" value="1"/>
</dbReference>
<keyword evidence="9" id="KW-1185">Reference proteome</keyword>
<sequence>MAPQQKTAALKVPILPHNSPEASQPPGMKLPLHPHQLRALHRCLLIESDGSLSCNFGARYDFKSRGGCLADAVGTGKTATSIGLILSSDKSNLQGGDTLIVAPGHLIPQWKQEIEKFTDQIEVLVGRKEYESKGTLAPEKPHRVVLVDVDQILKEKRLWYDFRRVFADEGGPQRMFDHQTMETYKKAALFCVQSPKGPCSYTGYVYTGKLHIPFRPWRRVIFDEIQDLVSEGTESQKNLLQLSRTAKNVWLLSATPFPHGNSSVYANHELLGFCRLRLDVEVNSPLPHHHPFENIKRKLYIRSPKHVADEAVTASQQVTKETVYFDATELERRFFQLEMNDIAASDRDDIFGEHYNSLRQMMVHPEASKKLREQLNGTDDQQGAAQKNKRVGRFATINSFARSSMATAEKRLQELKYTTIPDQEKDIQNTKNSWHVALKIRQERLKPVANGIFGQQSDTAQESLATRELKEIHSYFCRCPSYGCSSCIADSKACFRTMGIEGQQRVLISGYNAIQKIHNYFQTELRKGRELPRLGDALDTYIAAVERGYRQRMEKLAELQREREQLAGRIEALKGTVVVGHKKHASEDDELAARHGSKSAALIRHLQKLEESGEQTIVFSYWHDTLRLVWNSLRKCKLSASFCNGSSRAMSTAITDFTSGEVSILLLSAQAKASGANLQCATNVILLDPAGDSAEHGSTLEQQAIGRAVRMGQEKPVKVYRFCVKDSIEEKLFEQIDIAAAKLEKRSSDNSYTCEDAHKALDLKKIAAKKEEEEEFVMEESISASEKVKRNIAAAKEKGEIIVLDDSDDEEGDEIEKSAPQKKAPAQHEVPVQTLPVKVKTESTSVLGKRPIGALSDAELPSTKKALESQTAENECQSTSTPNKAQTDAPGRVVSPAAISPVPPSPVKSTESSSTATPTSTSPVGIIKAPSAIVDSTESTNIALRDLLLKCNLEKYSDKFQDAGISSLEDLREKINDVLFMESFVTNIGMTANEAIRFQMMASQQ</sequence>
<evidence type="ECO:0000256" key="1">
    <source>
        <dbReference type="ARBA" id="ARBA00022741"/>
    </source>
</evidence>
<evidence type="ECO:0000256" key="4">
    <source>
        <dbReference type="SAM" id="Coils"/>
    </source>
</evidence>
<dbReference type="InterPro" id="IPR001650">
    <property type="entry name" value="Helicase_C-like"/>
</dbReference>
<evidence type="ECO:0000256" key="3">
    <source>
        <dbReference type="ARBA" id="ARBA00022840"/>
    </source>
</evidence>
<feature type="compositionally biased region" description="Low complexity" evidence="5">
    <location>
        <begin position="907"/>
        <end position="922"/>
    </location>
</feature>
<dbReference type="Gene3D" id="3.40.50.300">
    <property type="entry name" value="P-loop containing nucleotide triphosphate hydrolases"/>
    <property type="match status" value="2"/>
</dbReference>
<evidence type="ECO:0000256" key="5">
    <source>
        <dbReference type="SAM" id="MobiDB-lite"/>
    </source>
</evidence>
<dbReference type="SUPFAM" id="SSF52540">
    <property type="entry name" value="P-loop containing nucleoside triphosphate hydrolases"/>
    <property type="match status" value="2"/>
</dbReference>
<dbReference type="PANTHER" id="PTHR45626">
    <property type="entry name" value="TRANSCRIPTION TERMINATION FACTOR 2-RELATED"/>
    <property type="match status" value="1"/>
</dbReference>
<gene>
    <name evidence="8" type="ORF">CTEN210_09684</name>
</gene>
<evidence type="ECO:0000259" key="6">
    <source>
        <dbReference type="PROSITE" id="PS51192"/>
    </source>
</evidence>
<keyword evidence="3" id="KW-0067">ATP-binding</keyword>
<evidence type="ECO:0000256" key="2">
    <source>
        <dbReference type="ARBA" id="ARBA00022801"/>
    </source>
</evidence>
<dbReference type="InterPro" id="IPR014001">
    <property type="entry name" value="Helicase_ATP-bd"/>
</dbReference>
<name>A0AAD3H7U5_9STRA</name>
<feature type="region of interest" description="Disordered" evidence="5">
    <location>
        <begin position="801"/>
        <end position="923"/>
    </location>
</feature>
<dbReference type="InterPro" id="IPR049730">
    <property type="entry name" value="SNF2/RAD54-like_C"/>
</dbReference>
<evidence type="ECO:0000259" key="7">
    <source>
        <dbReference type="PROSITE" id="PS51194"/>
    </source>
</evidence>
<accession>A0AAD3H7U5</accession>
<dbReference type="GO" id="GO:0005634">
    <property type="term" value="C:nucleus"/>
    <property type="evidence" value="ECO:0007669"/>
    <property type="project" value="TreeGrafter"/>
</dbReference>
<dbReference type="InterPro" id="IPR050628">
    <property type="entry name" value="SNF2_RAD54_helicase_TF"/>
</dbReference>
<keyword evidence="1" id="KW-0547">Nucleotide-binding</keyword>
<dbReference type="PROSITE" id="PS51194">
    <property type="entry name" value="HELICASE_CTER"/>
    <property type="match status" value="1"/>
</dbReference>
<reference evidence="8 9" key="1">
    <citation type="journal article" date="2021" name="Sci. Rep.">
        <title>The genome of the diatom Chaetoceros tenuissimus carries an ancient integrated fragment of an extant virus.</title>
        <authorList>
            <person name="Hongo Y."/>
            <person name="Kimura K."/>
            <person name="Takaki Y."/>
            <person name="Yoshida Y."/>
            <person name="Baba S."/>
            <person name="Kobayashi G."/>
            <person name="Nagasaki K."/>
            <person name="Hano T."/>
            <person name="Tomaru Y."/>
        </authorList>
    </citation>
    <scope>NUCLEOTIDE SEQUENCE [LARGE SCALE GENOMIC DNA]</scope>
    <source>
        <strain evidence="8 9">NIES-3715</strain>
    </source>
</reference>
<dbReference type="GO" id="GO:0005524">
    <property type="term" value="F:ATP binding"/>
    <property type="evidence" value="ECO:0007669"/>
    <property type="project" value="UniProtKB-KW"/>
</dbReference>
<dbReference type="Pfam" id="PF00176">
    <property type="entry name" value="SNF2-rel_dom"/>
    <property type="match status" value="1"/>
</dbReference>
<feature type="compositionally biased region" description="Polar residues" evidence="5">
    <location>
        <begin position="868"/>
        <end position="886"/>
    </location>
</feature>